<reference evidence="2" key="2">
    <citation type="submission" date="2017-11" db="EMBL/GenBank/DDBJ databases">
        <title>Coralsnake Venomics: Analyses of Venom Gland Transcriptomes and Proteomes of Six Brazilian Taxa.</title>
        <authorList>
            <person name="Aird S.D."/>
            <person name="Jorge da Silva N."/>
            <person name="Qiu L."/>
            <person name="Villar-Briones A."/>
            <person name="Aparecida-Saddi V."/>
            <person name="Campos-Telles M.P."/>
            <person name="Grau M."/>
            <person name="Mikheyev A.S."/>
        </authorList>
    </citation>
    <scope>NUCLEOTIDE SEQUENCE</scope>
    <source>
        <tissue evidence="2">Venom_gland</tissue>
    </source>
</reference>
<keyword evidence="1" id="KW-0732">Signal</keyword>
<evidence type="ECO:0000256" key="1">
    <source>
        <dbReference type="SAM" id="SignalP"/>
    </source>
</evidence>
<proteinExistence type="predicted"/>
<sequence>MTLLFLLILMAFGETKNIFPSSYKMLPPNRPKVVTPPSVPFPNQSKPGKFPFKKAWSLLKDPILVGPDGGYHGSVLFLSHPPLSLPPPRLRCHGGFPLPWQPRGK</sequence>
<feature type="chain" id="PRO_5013817337" evidence="1">
    <location>
        <begin position="16"/>
        <end position="105"/>
    </location>
</feature>
<evidence type="ECO:0000313" key="2">
    <source>
        <dbReference type="EMBL" id="LAA61811.1"/>
    </source>
</evidence>
<organism evidence="2">
    <name type="scientific">Micrurus corallinus</name>
    <name type="common">Brazilian coral snake</name>
    <dbReference type="NCBI Taxonomy" id="54390"/>
    <lineage>
        <taxon>Eukaryota</taxon>
        <taxon>Metazoa</taxon>
        <taxon>Chordata</taxon>
        <taxon>Craniata</taxon>
        <taxon>Vertebrata</taxon>
        <taxon>Euteleostomi</taxon>
        <taxon>Lepidosauria</taxon>
        <taxon>Squamata</taxon>
        <taxon>Bifurcata</taxon>
        <taxon>Unidentata</taxon>
        <taxon>Episquamata</taxon>
        <taxon>Toxicofera</taxon>
        <taxon>Serpentes</taxon>
        <taxon>Colubroidea</taxon>
        <taxon>Elapidae</taxon>
        <taxon>Elapinae</taxon>
        <taxon>Micrurus</taxon>
    </lineage>
</organism>
<feature type="signal peptide" evidence="1">
    <location>
        <begin position="1"/>
        <end position="15"/>
    </location>
</feature>
<dbReference type="EMBL" id="IACJ01143425">
    <property type="protein sequence ID" value="LAA61811.1"/>
    <property type="molecule type" value="Transcribed_RNA"/>
</dbReference>
<protein>
    <submittedName>
        <fullName evidence="2">Uncharacterized protein</fullName>
    </submittedName>
</protein>
<accession>A0A2D4GPY3</accession>
<name>A0A2D4GPY3_MICCO</name>
<dbReference type="AlphaFoldDB" id="A0A2D4GPY3"/>
<reference evidence="2" key="1">
    <citation type="submission" date="2017-07" db="EMBL/GenBank/DDBJ databases">
        <authorList>
            <person name="Mikheyev A."/>
            <person name="Grau M."/>
        </authorList>
    </citation>
    <scope>NUCLEOTIDE SEQUENCE</scope>
    <source>
        <tissue evidence="2">Venom_gland</tissue>
    </source>
</reference>